<organism evidence="2 3">
    <name type="scientific">Acetobacter malorum DSM 14337</name>
    <dbReference type="NCBI Taxonomy" id="1307910"/>
    <lineage>
        <taxon>Bacteria</taxon>
        <taxon>Pseudomonadati</taxon>
        <taxon>Pseudomonadota</taxon>
        <taxon>Alphaproteobacteria</taxon>
        <taxon>Acetobacterales</taxon>
        <taxon>Acetobacteraceae</taxon>
        <taxon>Acetobacter</taxon>
    </lineage>
</organism>
<evidence type="ECO:0000313" key="2">
    <source>
        <dbReference type="EMBL" id="GBQ85128.1"/>
    </source>
</evidence>
<dbReference type="Proteomes" id="UP001065047">
    <property type="component" value="Unassembled WGS sequence"/>
</dbReference>
<dbReference type="InterPro" id="IPR054276">
    <property type="entry name" value="DUF7007"/>
</dbReference>
<evidence type="ECO:0000259" key="1">
    <source>
        <dbReference type="Pfam" id="PF22653"/>
    </source>
</evidence>
<dbReference type="EMBL" id="BAPF01000050">
    <property type="protein sequence ID" value="GBQ85128.1"/>
    <property type="molecule type" value="Genomic_DNA"/>
</dbReference>
<dbReference type="Pfam" id="PF22653">
    <property type="entry name" value="DUF7007"/>
    <property type="match status" value="1"/>
</dbReference>
<name>A0ABQ0PYZ2_9PROT</name>
<reference evidence="2" key="1">
    <citation type="submission" date="2013-04" db="EMBL/GenBank/DDBJ databases">
        <title>The genome sequencing project of 58 acetic acid bacteria.</title>
        <authorList>
            <person name="Okamoto-Kainuma A."/>
            <person name="Ishikawa M."/>
            <person name="Umino S."/>
            <person name="Koizumi Y."/>
            <person name="Shiwa Y."/>
            <person name="Yoshikawa H."/>
            <person name="Matsutani M."/>
            <person name="Matsushita K."/>
        </authorList>
    </citation>
    <scope>NUCLEOTIDE SEQUENCE</scope>
    <source>
        <strain evidence="2">DSM 14337</strain>
    </source>
</reference>
<feature type="domain" description="DUF7007" evidence="1">
    <location>
        <begin position="109"/>
        <end position="210"/>
    </location>
</feature>
<comment type="caution">
    <text evidence="2">The sequence shown here is derived from an EMBL/GenBank/DDBJ whole genome shotgun (WGS) entry which is preliminary data.</text>
</comment>
<gene>
    <name evidence="2" type="ORF">AA14337_3000</name>
</gene>
<proteinExistence type="predicted"/>
<keyword evidence="3" id="KW-1185">Reference proteome</keyword>
<sequence>MARLFTQRPESSQFWSITGLVAKTGEDELELNTSLHRRFDPTEQGVGQLKREMSQIIADIEAQITTPEFRGHSLTADEISDMGREATWEGAQERMDEVRIIRVDANSGRPDILYAATGGGGGYILRGSAQKNMPEYLRLGDIKEGFYEIGTDWMRVATIYPDYYTPRQQKTAESGLRNLFPSAWETHYDQRLLPGESFARDKEDFLIAHADDLIMMQARASPGNDSLMIVTAVPGGDLTLMGTDQEKTFVMPYSDIYDGGEAASPGRDLGVVLVDPTKYPEYVPEGEPSPGM</sequence>
<evidence type="ECO:0000313" key="3">
    <source>
        <dbReference type="Proteomes" id="UP001065047"/>
    </source>
</evidence>
<accession>A0ABQ0PYZ2</accession>
<protein>
    <recommendedName>
        <fullName evidence="1">DUF7007 domain-containing protein</fullName>
    </recommendedName>
</protein>